<feature type="compositionally biased region" description="Low complexity" evidence="1">
    <location>
        <begin position="127"/>
        <end position="138"/>
    </location>
</feature>
<evidence type="ECO:0000313" key="2">
    <source>
        <dbReference type="EMBL" id="TFK30655.1"/>
    </source>
</evidence>
<accession>A0A5C3LDD8</accession>
<dbReference type="OrthoDB" id="3270420at2759"/>
<dbReference type="Proteomes" id="UP000307440">
    <property type="component" value="Unassembled WGS sequence"/>
</dbReference>
<sequence>MATASHVSIAHNTVTKIHERYAGPDQGAGSRLPVLIASTAPAPEALLDDEGQEDSADISFRIERCTEDDSDAENCAEYLPHPEMTTKECGRVTFRSRVRITSGISRHRRTTAQHNQSYSIPGLTPDSSRSSSPSSSISAPLRFHSEEPEPKPGWGTLGQRVSLLGRRNSRKRSPQTRQTMTRLGATLPGDAHVATMHSSETTPLLAASGTMYARHNACDCGRCRDEAVCSKSLTSDPIHFLNARWWWDSLHYYITCRCLDESDED</sequence>
<keyword evidence="3" id="KW-1185">Reference proteome</keyword>
<name>A0A5C3LDD8_COPMA</name>
<organism evidence="2 3">
    <name type="scientific">Coprinopsis marcescibilis</name>
    <name type="common">Agaric fungus</name>
    <name type="synonym">Psathyrella marcescibilis</name>
    <dbReference type="NCBI Taxonomy" id="230819"/>
    <lineage>
        <taxon>Eukaryota</taxon>
        <taxon>Fungi</taxon>
        <taxon>Dikarya</taxon>
        <taxon>Basidiomycota</taxon>
        <taxon>Agaricomycotina</taxon>
        <taxon>Agaricomycetes</taxon>
        <taxon>Agaricomycetidae</taxon>
        <taxon>Agaricales</taxon>
        <taxon>Agaricineae</taxon>
        <taxon>Psathyrellaceae</taxon>
        <taxon>Coprinopsis</taxon>
    </lineage>
</organism>
<dbReference type="AlphaFoldDB" id="A0A5C3LDD8"/>
<gene>
    <name evidence="2" type="ORF">FA15DRAFT_21652</name>
</gene>
<evidence type="ECO:0000313" key="3">
    <source>
        <dbReference type="Proteomes" id="UP000307440"/>
    </source>
</evidence>
<feature type="region of interest" description="Disordered" evidence="1">
    <location>
        <begin position="100"/>
        <end position="158"/>
    </location>
</feature>
<protein>
    <submittedName>
        <fullName evidence="2">Uncharacterized protein</fullName>
    </submittedName>
</protein>
<evidence type="ECO:0000256" key="1">
    <source>
        <dbReference type="SAM" id="MobiDB-lite"/>
    </source>
</evidence>
<proteinExistence type="predicted"/>
<dbReference type="EMBL" id="ML210146">
    <property type="protein sequence ID" value="TFK30655.1"/>
    <property type="molecule type" value="Genomic_DNA"/>
</dbReference>
<reference evidence="2 3" key="1">
    <citation type="journal article" date="2019" name="Nat. Ecol. Evol.">
        <title>Megaphylogeny resolves global patterns of mushroom evolution.</title>
        <authorList>
            <person name="Varga T."/>
            <person name="Krizsan K."/>
            <person name="Foldi C."/>
            <person name="Dima B."/>
            <person name="Sanchez-Garcia M."/>
            <person name="Sanchez-Ramirez S."/>
            <person name="Szollosi G.J."/>
            <person name="Szarkandi J.G."/>
            <person name="Papp V."/>
            <person name="Albert L."/>
            <person name="Andreopoulos W."/>
            <person name="Angelini C."/>
            <person name="Antonin V."/>
            <person name="Barry K.W."/>
            <person name="Bougher N.L."/>
            <person name="Buchanan P."/>
            <person name="Buyck B."/>
            <person name="Bense V."/>
            <person name="Catcheside P."/>
            <person name="Chovatia M."/>
            <person name="Cooper J."/>
            <person name="Damon W."/>
            <person name="Desjardin D."/>
            <person name="Finy P."/>
            <person name="Geml J."/>
            <person name="Haridas S."/>
            <person name="Hughes K."/>
            <person name="Justo A."/>
            <person name="Karasinski D."/>
            <person name="Kautmanova I."/>
            <person name="Kiss B."/>
            <person name="Kocsube S."/>
            <person name="Kotiranta H."/>
            <person name="LaButti K.M."/>
            <person name="Lechner B.E."/>
            <person name="Liimatainen K."/>
            <person name="Lipzen A."/>
            <person name="Lukacs Z."/>
            <person name="Mihaltcheva S."/>
            <person name="Morgado L.N."/>
            <person name="Niskanen T."/>
            <person name="Noordeloos M.E."/>
            <person name="Ohm R.A."/>
            <person name="Ortiz-Santana B."/>
            <person name="Ovrebo C."/>
            <person name="Racz N."/>
            <person name="Riley R."/>
            <person name="Savchenko A."/>
            <person name="Shiryaev A."/>
            <person name="Soop K."/>
            <person name="Spirin V."/>
            <person name="Szebenyi C."/>
            <person name="Tomsovsky M."/>
            <person name="Tulloss R.E."/>
            <person name="Uehling J."/>
            <person name="Grigoriev I.V."/>
            <person name="Vagvolgyi C."/>
            <person name="Papp T."/>
            <person name="Martin F.M."/>
            <person name="Miettinen O."/>
            <person name="Hibbett D.S."/>
            <person name="Nagy L.G."/>
        </authorList>
    </citation>
    <scope>NUCLEOTIDE SEQUENCE [LARGE SCALE GENOMIC DNA]</scope>
    <source>
        <strain evidence="2 3">CBS 121175</strain>
    </source>
</reference>